<dbReference type="EMBL" id="WJXW01000002">
    <property type="protein sequence ID" value="KAF9739514.1"/>
    <property type="molecule type" value="Genomic_DNA"/>
</dbReference>
<keyword evidence="6" id="KW-1185">Reference proteome</keyword>
<name>A0A9P6GQ46_9PLEO</name>
<dbReference type="SUPFAM" id="SSF57850">
    <property type="entry name" value="RING/U-box"/>
    <property type="match status" value="1"/>
</dbReference>
<dbReference type="Pfam" id="PF13445">
    <property type="entry name" value="zf-RING_UBOX"/>
    <property type="match status" value="1"/>
</dbReference>
<sequence length="50" mass="5993">MVSKIKWRRLQACGHELCEECLREQMRSSLQNKFLCPFDRRSFFDLPTGT</sequence>
<organism evidence="5 6">
    <name type="scientific">Paraphaeosphaeria minitans</name>
    <dbReference type="NCBI Taxonomy" id="565426"/>
    <lineage>
        <taxon>Eukaryota</taxon>
        <taxon>Fungi</taxon>
        <taxon>Dikarya</taxon>
        <taxon>Ascomycota</taxon>
        <taxon>Pezizomycotina</taxon>
        <taxon>Dothideomycetes</taxon>
        <taxon>Pleosporomycetidae</taxon>
        <taxon>Pleosporales</taxon>
        <taxon>Massarineae</taxon>
        <taxon>Didymosphaeriaceae</taxon>
        <taxon>Paraphaeosphaeria</taxon>
    </lineage>
</organism>
<evidence type="ECO:0000256" key="1">
    <source>
        <dbReference type="ARBA" id="ARBA00022723"/>
    </source>
</evidence>
<evidence type="ECO:0000259" key="4">
    <source>
        <dbReference type="Pfam" id="PF13445"/>
    </source>
</evidence>
<evidence type="ECO:0000256" key="2">
    <source>
        <dbReference type="ARBA" id="ARBA00022771"/>
    </source>
</evidence>
<dbReference type="InterPro" id="IPR027370">
    <property type="entry name" value="Znf-RING_euk"/>
</dbReference>
<evidence type="ECO:0000256" key="3">
    <source>
        <dbReference type="ARBA" id="ARBA00022833"/>
    </source>
</evidence>
<dbReference type="Proteomes" id="UP000756921">
    <property type="component" value="Unassembled WGS sequence"/>
</dbReference>
<dbReference type="GO" id="GO:0008270">
    <property type="term" value="F:zinc ion binding"/>
    <property type="evidence" value="ECO:0007669"/>
    <property type="project" value="UniProtKB-KW"/>
</dbReference>
<dbReference type="InterPro" id="IPR013083">
    <property type="entry name" value="Znf_RING/FYVE/PHD"/>
</dbReference>
<gene>
    <name evidence="5" type="ORF">PMIN01_02148</name>
</gene>
<keyword evidence="2" id="KW-0863">Zinc-finger</keyword>
<proteinExistence type="predicted"/>
<feature type="domain" description="Zinc finger RING-type eukaryotic" evidence="4">
    <location>
        <begin position="12"/>
        <end position="37"/>
    </location>
</feature>
<evidence type="ECO:0000313" key="5">
    <source>
        <dbReference type="EMBL" id="KAF9739514.1"/>
    </source>
</evidence>
<dbReference type="Gene3D" id="3.30.40.10">
    <property type="entry name" value="Zinc/RING finger domain, C3HC4 (zinc finger)"/>
    <property type="match status" value="1"/>
</dbReference>
<dbReference type="InterPro" id="IPR017907">
    <property type="entry name" value="Znf_RING_CS"/>
</dbReference>
<accession>A0A9P6GQ46</accession>
<keyword evidence="3" id="KW-0862">Zinc</keyword>
<comment type="caution">
    <text evidence="5">The sequence shown here is derived from an EMBL/GenBank/DDBJ whole genome shotgun (WGS) entry which is preliminary data.</text>
</comment>
<dbReference type="AlphaFoldDB" id="A0A9P6GQ46"/>
<keyword evidence="1" id="KW-0479">Metal-binding</keyword>
<reference evidence="5" key="1">
    <citation type="journal article" date="2020" name="Mol. Plant Microbe Interact.">
        <title>Genome Sequence of the Biocontrol Agent Coniothyrium minitans strain Conio (IMI 134523).</title>
        <authorList>
            <person name="Patel D."/>
            <person name="Shittu T.A."/>
            <person name="Baroncelli R."/>
            <person name="Muthumeenakshi S."/>
            <person name="Osborne T.H."/>
            <person name="Janganan T.K."/>
            <person name="Sreenivasaprasad S."/>
        </authorList>
    </citation>
    <scope>NUCLEOTIDE SEQUENCE</scope>
    <source>
        <strain evidence="5">Conio</strain>
    </source>
</reference>
<dbReference type="PROSITE" id="PS00518">
    <property type="entry name" value="ZF_RING_1"/>
    <property type="match status" value="1"/>
</dbReference>
<protein>
    <recommendedName>
        <fullName evidence="4">Zinc finger RING-type eukaryotic domain-containing protein</fullName>
    </recommendedName>
</protein>
<evidence type="ECO:0000313" key="6">
    <source>
        <dbReference type="Proteomes" id="UP000756921"/>
    </source>
</evidence>
<dbReference type="OrthoDB" id="3777578at2759"/>